<name>A0A4P9Z2H7_9FUNG</name>
<dbReference type="EMBL" id="KZ989495">
    <property type="protein sequence ID" value="RKP26172.1"/>
    <property type="molecule type" value="Genomic_DNA"/>
</dbReference>
<dbReference type="PANTHER" id="PTHR21325:SF31">
    <property type="entry name" value="GH22081P-RELATED"/>
    <property type="match status" value="1"/>
</dbReference>
<accession>A0A4P9Z2H7</accession>
<evidence type="ECO:0000313" key="2">
    <source>
        <dbReference type="EMBL" id="RKP26172.1"/>
    </source>
</evidence>
<feature type="signal peptide" evidence="1">
    <location>
        <begin position="1"/>
        <end position="21"/>
    </location>
</feature>
<evidence type="ECO:0000256" key="1">
    <source>
        <dbReference type="SAM" id="SignalP"/>
    </source>
</evidence>
<dbReference type="Gene3D" id="3.40.50.1110">
    <property type="entry name" value="SGNH hydrolase"/>
    <property type="match status" value="1"/>
</dbReference>
<dbReference type="GO" id="GO:0006644">
    <property type="term" value="P:phospholipid metabolic process"/>
    <property type="evidence" value="ECO:0007669"/>
    <property type="project" value="TreeGrafter"/>
</dbReference>
<evidence type="ECO:0008006" key="4">
    <source>
        <dbReference type="Google" id="ProtNLM"/>
    </source>
</evidence>
<organism evidence="2 3">
    <name type="scientific">Syncephalis pseudoplumigaleata</name>
    <dbReference type="NCBI Taxonomy" id="1712513"/>
    <lineage>
        <taxon>Eukaryota</taxon>
        <taxon>Fungi</taxon>
        <taxon>Fungi incertae sedis</taxon>
        <taxon>Zoopagomycota</taxon>
        <taxon>Zoopagomycotina</taxon>
        <taxon>Zoopagomycetes</taxon>
        <taxon>Zoopagales</taxon>
        <taxon>Piptocephalidaceae</taxon>
        <taxon>Syncephalis</taxon>
    </lineage>
</organism>
<evidence type="ECO:0000313" key="3">
    <source>
        <dbReference type="Proteomes" id="UP000278143"/>
    </source>
</evidence>
<dbReference type="SUPFAM" id="SSF52266">
    <property type="entry name" value="SGNH hydrolase"/>
    <property type="match status" value="1"/>
</dbReference>
<gene>
    <name evidence="2" type="ORF">SYNPS1DRAFT_28124</name>
</gene>
<dbReference type="AlphaFoldDB" id="A0A4P9Z2H7"/>
<dbReference type="InterPro" id="IPR001087">
    <property type="entry name" value="GDSL"/>
</dbReference>
<dbReference type="GO" id="GO:0004620">
    <property type="term" value="F:phospholipase activity"/>
    <property type="evidence" value="ECO:0007669"/>
    <property type="project" value="InterPro"/>
</dbReference>
<keyword evidence="1" id="KW-0732">Signal</keyword>
<dbReference type="OrthoDB" id="10265800at2759"/>
<dbReference type="Pfam" id="PF00657">
    <property type="entry name" value="Lipase_GDSL"/>
    <property type="match status" value="1"/>
</dbReference>
<protein>
    <recommendedName>
        <fullName evidence="4">SGNH hydrolase-type esterase domain-containing protein</fullName>
    </recommendedName>
</protein>
<feature type="chain" id="PRO_5020426079" description="SGNH hydrolase-type esterase domain-containing protein" evidence="1">
    <location>
        <begin position="22"/>
        <end position="391"/>
    </location>
</feature>
<keyword evidence="3" id="KW-1185">Reference proteome</keyword>
<dbReference type="InterPro" id="IPR038885">
    <property type="entry name" value="PLB1"/>
</dbReference>
<sequence length="391" mass="43515">MQQLPLVLIAILGVLQHAVSGQRVNATSFDRCPELAPRVKPAQHVRDLRHDDIKVVMALGDSSITAGFSAKPRPFLDLKRVFEFRGVSYAAGGDPGAVTLPNGFRRYQPNLVGASVGDHLVEVCYGPVCPPFQYQPEKDRLNAAQSGVMAQNLKNEVYYLIDQLRADRNVDMQNDWKFLNLQVGSNDLCLSCTPFARERGPLSPDAYEAHIREALQLVRTNIPRVFVNLGMSPLTMHPATDTVGNFKVSEIYAHGRKNAVCKVIQSLPGFNVACACALVPGALGDKLRKRMDDTMAQYNERLRRIHDDYERIKDPQFGVSLQVFDSQLTSFPGGTFSDFDCFHPTERTHAYIATFAWNGLALPLANRPDVVIYDPNLKISCPGNDDRLRTD</sequence>
<reference evidence="3" key="1">
    <citation type="journal article" date="2018" name="Nat. Microbiol.">
        <title>Leveraging single-cell genomics to expand the fungal tree of life.</title>
        <authorList>
            <person name="Ahrendt S.R."/>
            <person name="Quandt C.A."/>
            <person name="Ciobanu D."/>
            <person name="Clum A."/>
            <person name="Salamov A."/>
            <person name="Andreopoulos B."/>
            <person name="Cheng J.F."/>
            <person name="Woyke T."/>
            <person name="Pelin A."/>
            <person name="Henrissat B."/>
            <person name="Reynolds N.K."/>
            <person name="Benny G.L."/>
            <person name="Smith M.E."/>
            <person name="James T.Y."/>
            <person name="Grigoriev I.V."/>
        </authorList>
    </citation>
    <scope>NUCLEOTIDE SEQUENCE [LARGE SCALE GENOMIC DNA]</scope>
    <source>
        <strain evidence="3">Benny S71-1</strain>
    </source>
</reference>
<dbReference type="PANTHER" id="PTHR21325">
    <property type="entry name" value="PHOSPHOLIPASE B, PLB1"/>
    <property type="match status" value="1"/>
</dbReference>
<dbReference type="InterPro" id="IPR036514">
    <property type="entry name" value="SGNH_hydro_sf"/>
</dbReference>
<dbReference type="Proteomes" id="UP000278143">
    <property type="component" value="Unassembled WGS sequence"/>
</dbReference>
<proteinExistence type="predicted"/>